<feature type="domain" description="RNase H type-1" evidence="15">
    <location>
        <begin position="1047"/>
        <end position="1196"/>
    </location>
</feature>
<dbReference type="InterPro" id="IPR051320">
    <property type="entry name" value="Viral_Replic_Matur_Polypro"/>
</dbReference>
<keyword evidence="8" id="KW-0460">Magnesium</keyword>
<feature type="compositionally biased region" description="Low complexity" evidence="13">
    <location>
        <begin position="229"/>
        <end position="247"/>
    </location>
</feature>
<sequence>MVYKKLIKILEFVLGMFSLWFFRPTLRPSSSSMFWGFINNCTQFVRGGVGDEALQPLLSFFSFESVTSLLEKVQHLLNVKDPTSLVFHLVTFLCIVYSFSRMSHTLLNTVGQQIEAREQGDKSVTQAAAKPDSEAKTPAVAAVKKGKKHTDKTDRPVDDDSGEGSSMPPDTQSGVKPPDTQSEAEATDDTQSEAEPTDTKSEAKSTGTRSGVQPTSTRSGAQPAATTSGAQPTAARAGARPTAARAGDTIESFSLKDLRGLRKDYTRRPDESIISWLVRLWDAAGEATILDGTEARHLGSLSHDPVIDQEMMRGASPCSLWERVLGSVAQRYLCADDLYMQQTQWKTIEQGIQRLREMAVAEIVFSDDINTRNPDLVPCTPVMWRKLVRLGPQEYSSALAIMKRDETEETVLDMAKKLRTYADAVHGPTHARIAALETQVEARENRVFWTVWIRWPGTSEPQKYEALVDTGAQCTLLPSRHVGEESVSIAGVTGGSQDFTLVEADVSLTGNEWKRHPIVTGPEAPCILGIDFLRNGYFKDPKGFRWAFGIAAVETEGVKQLNTLPGLSENPSAVGLLKVEEQQVPIATSIVHRRQYRTTRDAVIPIHKMIRELESQGVVCKTHSPFNSPIWPVRKSDGEWRLTVDYRALNEVTPPLSAAVPDMLELQYELESKAAKWYATIDIANAFFSIPLAAECRPQFAFTWRGVQYTWNRLPQGWKHSPTICHGLIQAALEKGEAPEHLQYIDDIIVWGNTAAEVFEKGEKIIQILLKAGFAIKKSKVKGPAREIQFLGVKWHDGRRQIPTEVINKITAMCPPTNKKETQAFLGAIGFWRMHIPEYSQIVSPLYLVTRKKNDFYWGPEQQQAFAQIKQEIAHAVALGPVRTGPDVKNVLYSAAGNNVLSWSLWQKVPGETRGRPLGFWSRSYRGSEANYTPTEKEILAAYEGVQAASEVVGTETQLLLAPRLPVLGWMFKAEVPSTHHATNATWSKWIALITQRARIGNPNRPGILEIITNWPEGENFGLMDEEEQEQVTRAEEAPPYNQLPAEETRYALFTDGSCRIIGMKRKWKAAVWSPTRQVAQATEGEGGSSQLAELKAVQLALDIAEREKWPKLYLYTDSWMVANALWGWLEKWKKANWQRRGKPIWAADEWKDIATRVEKLPVKVRHVDAHVPKSRANEEHRNNEQVDQAAKIEVSKIDLDWQHKGELFLARWAHDASGHQGRDATYKWARDRGVDLTMDSISQVIHDCETCAAIKQAKRVKPLWYGRRWSKYKYGEAWQIDYITLPQTRQGKRYVLTMVEATTGWLETYPVPHATARNTILGLEKQVLWRHGTPERIESDNGTHFKNSLINNWAREHGIEWVYHIPYHAPASGKIERYNGLLKTTLKALGGGSFKNWEQHLAKATWLVNTRGSTNRAGPAQSESLHTVDGEKVPVVHVRGLLGKTVWINSASSTEDPIRGIVFAQGPGCTWSQIEPFIYVYTCIHYICKILSTFYDYTFYIFPLNNKDFYSSILSRLAGVQASSVLHCYSEDRSGLQAGRVTSCRSWRNLQESEVFLCMMNTSEFPGLFAWLGKFHLKNQNPYLV</sequence>
<evidence type="ECO:0000259" key="14">
    <source>
        <dbReference type="PROSITE" id="PS50878"/>
    </source>
</evidence>
<proteinExistence type="inferred from homology"/>
<comment type="similarity">
    <text evidence="1">Belongs to the beta type-B retroviral polymerase family. HERV class-II K(HML-2) pol subfamily.</text>
</comment>
<dbReference type="STRING" id="333673.A0A3M0LHF4"/>
<evidence type="ECO:0000256" key="13">
    <source>
        <dbReference type="SAM" id="MobiDB-lite"/>
    </source>
</evidence>
<keyword evidence="11" id="KW-0695">RNA-directed DNA polymerase</keyword>
<keyword evidence="3" id="KW-0808">Transferase</keyword>
<dbReference type="PANTHER" id="PTHR33064">
    <property type="entry name" value="POL PROTEIN"/>
    <property type="match status" value="1"/>
</dbReference>
<dbReference type="SUPFAM" id="SSF56672">
    <property type="entry name" value="DNA/RNA polymerases"/>
    <property type="match status" value="1"/>
</dbReference>
<dbReference type="InterPro" id="IPR012337">
    <property type="entry name" value="RNaseH-like_sf"/>
</dbReference>
<dbReference type="Pfam" id="PF17919">
    <property type="entry name" value="RT_RNaseH_2"/>
    <property type="match status" value="1"/>
</dbReference>
<dbReference type="PROSITE" id="PS50879">
    <property type="entry name" value="RNASE_H_1"/>
    <property type="match status" value="1"/>
</dbReference>
<reference evidence="17 18" key="1">
    <citation type="submission" date="2018-07" db="EMBL/GenBank/DDBJ databases">
        <title>A high quality draft genome assembly of the barn swallow (H. rustica rustica).</title>
        <authorList>
            <person name="Formenti G."/>
            <person name="Chiara M."/>
            <person name="Poveda L."/>
            <person name="Francoijs K.-J."/>
            <person name="Bonisoli-Alquati A."/>
            <person name="Canova L."/>
            <person name="Gianfranceschi L."/>
            <person name="Horner D.S."/>
            <person name="Saino N."/>
        </authorList>
    </citation>
    <scope>NUCLEOTIDE SEQUENCE [LARGE SCALE GENOMIC DNA]</scope>
    <source>
        <strain evidence="17">Chelidonia</strain>
        <tissue evidence="17">Blood</tissue>
    </source>
</reference>
<protein>
    <recommendedName>
        <fullName evidence="2">ribonuclease H</fullName>
        <ecNumber evidence="2">3.1.26.4</ecNumber>
    </recommendedName>
</protein>
<evidence type="ECO:0000256" key="3">
    <source>
        <dbReference type="ARBA" id="ARBA00022679"/>
    </source>
</evidence>
<dbReference type="PROSITE" id="PS50878">
    <property type="entry name" value="RT_POL"/>
    <property type="match status" value="1"/>
</dbReference>
<dbReference type="GO" id="GO:0015074">
    <property type="term" value="P:DNA integration"/>
    <property type="evidence" value="ECO:0007669"/>
    <property type="project" value="UniProtKB-KW"/>
</dbReference>
<dbReference type="InterPro" id="IPR036397">
    <property type="entry name" value="RNaseH_sf"/>
</dbReference>
<feature type="compositionally biased region" description="Polar residues" evidence="13">
    <location>
        <begin position="168"/>
        <end position="184"/>
    </location>
</feature>
<evidence type="ECO:0000256" key="8">
    <source>
        <dbReference type="ARBA" id="ARBA00022842"/>
    </source>
</evidence>
<name>A0A3M0LHF4_HIRRU</name>
<dbReference type="InterPro" id="IPR021109">
    <property type="entry name" value="Peptidase_aspartic_dom_sf"/>
</dbReference>
<dbReference type="Gene3D" id="3.30.420.10">
    <property type="entry name" value="Ribonuclease H-like superfamily/Ribonuclease H"/>
    <property type="match status" value="2"/>
</dbReference>
<dbReference type="InterPro" id="IPR001584">
    <property type="entry name" value="Integrase_cat-core"/>
</dbReference>
<feature type="domain" description="Integrase catalytic" evidence="16">
    <location>
        <begin position="1259"/>
        <end position="1430"/>
    </location>
</feature>
<dbReference type="InterPro" id="IPR002156">
    <property type="entry name" value="RNaseH_domain"/>
</dbReference>
<dbReference type="PANTHER" id="PTHR33064:SF29">
    <property type="entry name" value="PEPTIDASE A2 DOMAIN-CONTAINING PROTEIN-RELATED"/>
    <property type="match status" value="1"/>
</dbReference>
<evidence type="ECO:0000313" key="18">
    <source>
        <dbReference type="Proteomes" id="UP000269221"/>
    </source>
</evidence>
<evidence type="ECO:0000256" key="1">
    <source>
        <dbReference type="ARBA" id="ARBA00010879"/>
    </source>
</evidence>
<evidence type="ECO:0000259" key="16">
    <source>
        <dbReference type="PROSITE" id="PS50994"/>
    </source>
</evidence>
<keyword evidence="7" id="KW-0378">Hydrolase</keyword>
<evidence type="ECO:0000256" key="12">
    <source>
        <dbReference type="ARBA" id="ARBA00023172"/>
    </source>
</evidence>
<dbReference type="GO" id="GO:0004523">
    <property type="term" value="F:RNA-DNA hybrid ribonuclease activity"/>
    <property type="evidence" value="ECO:0007669"/>
    <property type="project" value="UniProtKB-EC"/>
</dbReference>
<evidence type="ECO:0000256" key="6">
    <source>
        <dbReference type="ARBA" id="ARBA00022759"/>
    </source>
</evidence>
<keyword evidence="18" id="KW-1185">Reference proteome</keyword>
<dbReference type="GO" id="GO:0003723">
    <property type="term" value="F:RNA binding"/>
    <property type="evidence" value="ECO:0007669"/>
    <property type="project" value="UniProtKB-KW"/>
</dbReference>
<dbReference type="Gene3D" id="2.40.70.10">
    <property type="entry name" value="Acid Proteases"/>
    <property type="match status" value="1"/>
</dbReference>
<dbReference type="EMBL" id="QRBI01000092">
    <property type="protein sequence ID" value="RMC22410.1"/>
    <property type="molecule type" value="Genomic_DNA"/>
</dbReference>
<evidence type="ECO:0000256" key="10">
    <source>
        <dbReference type="ARBA" id="ARBA00022908"/>
    </source>
</evidence>
<dbReference type="InterPro" id="IPR043502">
    <property type="entry name" value="DNA/RNA_pol_sf"/>
</dbReference>
<dbReference type="FunFam" id="3.30.70.270:FF:000020">
    <property type="entry name" value="Transposon Tf2-6 polyprotein-like Protein"/>
    <property type="match status" value="1"/>
</dbReference>
<evidence type="ECO:0000313" key="17">
    <source>
        <dbReference type="EMBL" id="RMC22410.1"/>
    </source>
</evidence>
<keyword evidence="12" id="KW-0233">DNA recombination</keyword>
<dbReference type="InterPro" id="IPR001969">
    <property type="entry name" value="Aspartic_peptidase_AS"/>
</dbReference>
<keyword evidence="4" id="KW-0548">Nucleotidyltransferase</keyword>
<keyword evidence="5" id="KW-0540">Nuclease</keyword>
<dbReference type="SUPFAM" id="SSF50630">
    <property type="entry name" value="Acid proteases"/>
    <property type="match status" value="1"/>
</dbReference>
<evidence type="ECO:0000256" key="9">
    <source>
        <dbReference type="ARBA" id="ARBA00022884"/>
    </source>
</evidence>
<dbReference type="PROSITE" id="PS50994">
    <property type="entry name" value="INTEGRASE"/>
    <property type="match status" value="1"/>
</dbReference>
<evidence type="ECO:0000256" key="7">
    <source>
        <dbReference type="ARBA" id="ARBA00022801"/>
    </source>
</evidence>
<dbReference type="Pfam" id="PF00078">
    <property type="entry name" value="RVT_1"/>
    <property type="match status" value="1"/>
</dbReference>
<dbReference type="InterPro" id="IPR041577">
    <property type="entry name" value="RT_RNaseH_2"/>
</dbReference>
<keyword evidence="6" id="KW-0255">Endonuclease</keyword>
<dbReference type="Gene3D" id="3.10.10.10">
    <property type="entry name" value="HIV Type 1 Reverse Transcriptase, subunit A, domain 1"/>
    <property type="match status" value="1"/>
</dbReference>
<keyword evidence="10" id="KW-0229">DNA integration</keyword>
<accession>A0A3M0LHF4</accession>
<dbReference type="EC" id="3.1.26.4" evidence="2"/>
<comment type="caution">
    <text evidence="17">The sequence shown here is derived from an EMBL/GenBank/DDBJ whole genome shotgun (WGS) entry which is preliminary data.</text>
</comment>
<gene>
    <name evidence="17" type="ORF">DUI87_00724</name>
</gene>
<dbReference type="InterPro" id="IPR043128">
    <property type="entry name" value="Rev_trsase/Diguanyl_cyclase"/>
</dbReference>
<dbReference type="GO" id="GO:0004190">
    <property type="term" value="F:aspartic-type endopeptidase activity"/>
    <property type="evidence" value="ECO:0007669"/>
    <property type="project" value="InterPro"/>
</dbReference>
<feature type="compositionally biased region" description="Polar residues" evidence="13">
    <location>
        <begin position="204"/>
        <end position="228"/>
    </location>
</feature>
<dbReference type="Pfam" id="PF00075">
    <property type="entry name" value="RNase_H"/>
    <property type="match status" value="1"/>
</dbReference>
<feature type="compositionally biased region" description="Acidic residues" evidence="13">
    <location>
        <begin position="185"/>
        <end position="196"/>
    </location>
</feature>
<dbReference type="Pfam" id="PF00665">
    <property type="entry name" value="rve"/>
    <property type="match status" value="1"/>
</dbReference>
<dbReference type="GO" id="GO:0006310">
    <property type="term" value="P:DNA recombination"/>
    <property type="evidence" value="ECO:0007669"/>
    <property type="project" value="UniProtKB-KW"/>
</dbReference>
<evidence type="ECO:0000256" key="11">
    <source>
        <dbReference type="ARBA" id="ARBA00022918"/>
    </source>
</evidence>
<feature type="region of interest" description="Disordered" evidence="13">
    <location>
        <begin position="118"/>
        <end position="248"/>
    </location>
</feature>
<keyword evidence="9" id="KW-0694">RNA-binding</keyword>
<evidence type="ECO:0000259" key="15">
    <source>
        <dbReference type="PROSITE" id="PS50879"/>
    </source>
</evidence>
<dbReference type="GO" id="GO:0006508">
    <property type="term" value="P:proteolysis"/>
    <property type="evidence" value="ECO:0007669"/>
    <property type="project" value="InterPro"/>
</dbReference>
<dbReference type="OrthoDB" id="9950135at2759"/>
<dbReference type="SUPFAM" id="SSF53098">
    <property type="entry name" value="Ribonuclease H-like"/>
    <property type="match status" value="2"/>
</dbReference>
<dbReference type="Gene3D" id="3.30.70.270">
    <property type="match status" value="2"/>
</dbReference>
<dbReference type="PROSITE" id="PS00141">
    <property type="entry name" value="ASP_PROTEASE"/>
    <property type="match status" value="1"/>
</dbReference>
<evidence type="ECO:0000256" key="2">
    <source>
        <dbReference type="ARBA" id="ARBA00012180"/>
    </source>
</evidence>
<dbReference type="GO" id="GO:0003964">
    <property type="term" value="F:RNA-directed DNA polymerase activity"/>
    <property type="evidence" value="ECO:0007669"/>
    <property type="project" value="UniProtKB-KW"/>
</dbReference>
<evidence type="ECO:0000256" key="4">
    <source>
        <dbReference type="ARBA" id="ARBA00022695"/>
    </source>
</evidence>
<dbReference type="InterPro" id="IPR000477">
    <property type="entry name" value="RT_dom"/>
</dbReference>
<feature type="domain" description="Reverse transcriptase" evidence="14">
    <location>
        <begin position="614"/>
        <end position="795"/>
    </location>
</feature>
<dbReference type="Proteomes" id="UP000269221">
    <property type="component" value="Unassembled WGS sequence"/>
</dbReference>
<organism evidence="17 18">
    <name type="scientific">Hirundo rustica rustica</name>
    <dbReference type="NCBI Taxonomy" id="333673"/>
    <lineage>
        <taxon>Eukaryota</taxon>
        <taxon>Metazoa</taxon>
        <taxon>Chordata</taxon>
        <taxon>Craniata</taxon>
        <taxon>Vertebrata</taxon>
        <taxon>Euteleostomi</taxon>
        <taxon>Archelosauria</taxon>
        <taxon>Archosauria</taxon>
        <taxon>Dinosauria</taxon>
        <taxon>Saurischia</taxon>
        <taxon>Theropoda</taxon>
        <taxon>Coelurosauria</taxon>
        <taxon>Aves</taxon>
        <taxon>Neognathae</taxon>
        <taxon>Neoaves</taxon>
        <taxon>Telluraves</taxon>
        <taxon>Australaves</taxon>
        <taxon>Passeriformes</taxon>
        <taxon>Sylvioidea</taxon>
        <taxon>Hirundinidae</taxon>
        <taxon>Hirundo</taxon>
    </lineage>
</organism>
<evidence type="ECO:0000256" key="5">
    <source>
        <dbReference type="ARBA" id="ARBA00022722"/>
    </source>
</evidence>